<dbReference type="Proteomes" id="UP001144280">
    <property type="component" value="Unassembled WGS sequence"/>
</dbReference>
<organism evidence="2 3">
    <name type="scientific">Phytohabitans aurantiacus</name>
    <dbReference type="NCBI Taxonomy" id="3016789"/>
    <lineage>
        <taxon>Bacteria</taxon>
        <taxon>Bacillati</taxon>
        <taxon>Actinomycetota</taxon>
        <taxon>Actinomycetes</taxon>
        <taxon>Micromonosporales</taxon>
        <taxon>Micromonosporaceae</taxon>
    </lineage>
</organism>
<evidence type="ECO:0000313" key="2">
    <source>
        <dbReference type="EMBL" id="GLI02530.1"/>
    </source>
</evidence>
<proteinExistence type="predicted"/>
<accession>A0ABQ5R819</accession>
<name>A0ABQ5R819_9ACTN</name>
<evidence type="ECO:0000313" key="3">
    <source>
        <dbReference type="Proteomes" id="UP001144280"/>
    </source>
</evidence>
<feature type="region of interest" description="Disordered" evidence="1">
    <location>
        <begin position="1"/>
        <end position="46"/>
    </location>
</feature>
<feature type="compositionally biased region" description="Low complexity" evidence="1">
    <location>
        <begin position="34"/>
        <end position="46"/>
    </location>
</feature>
<protein>
    <submittedName>
        <fullName evidence="2">Uncharacterized protein</fullName>
    </submittedName>
</protein>
<keyword evidence="3" id="KW-1185">Reference proteome</keyword>
<dbReference type="EMBL" id="BSDI01000063">
    <property type="protein sequence ID" value="GLI02530.1"/>
    <property type="molecule type" value="Genomic_DNA"/>
</dbReference>
<comment type="caution">
    <text evidence="2">The sequence shown here is derived from an EMBL/GenBank/DDBJ whole genome shotgun (WGS) entry which is preliminary data.</text>
</comment>
<reference evidence="2" key="1">
    <citation type="submission" date="2022-12" db="EMBL/GenBank/DDBJ databases">
        <title>New Phytohabitans aurantiacus sp. RD004123 nov., an actinomycete isolated from soil.</title>
        <authorList>
            <person name="Triningsih D.W."/>
            <person name="Harunari E."/>
            <person name="Igarashi Y."/>
        </authorList>
    </citation>
    <scope>NUCLEOTIDE SEQUENCE</scope>
    <source>
        <strain evidence="2">RD004123</strain>
    </source>
</reference>
<sequence>MSYRDARRGPCPLLPRPQPPPSHDQPDKGGSGAADGEAAGAAVSRTADAAVAQSLVSNLTLKDL</sequence>
<feature type="compositionally biased region" description="Pro residues" evidence="1">
    <location>
        <begin position="12"/>
        <end position="23"/>
    </location>
</feature>
<evidence type="ECO:0000256" key="1">
    <source>
        <dbReference type="SAM" id="MobiDB-lite"/>
    </source>
</evidence>
<gene>
    <name evidence="2" type="ORF">Pa4123_78080</name>
</gene>